<evidence type="ECO:0000256" key="1">
    <source>
        <dbReference type="ARBA" id="ARBA00022729"/>
    </source>
</evidence>
<keyword evidence="1 4" id="KW-0732">Signal</keyword>
<evidence type="ECO:0000256" key="2">
    <source>
        <dbReference type="ARBA" id="ARBA00022737"/>
    </source>
</evidence>
<dbReference type="STRING" id="416016.SAMN05443547_1018"/>
<feature type="domain" description="LTD" evidence="7">
    <location>
        <begin position="1589"/>
        <end position="1711"/>
    </location>
</feature>
<dbReference type="InterPro" id="IPR014755">
    <property type="entry name" value="Cu-Rt/internalin_Ig-like"/>
</dbReference>
<dbReference type="SMART" id="SM00042">
    <property type="entry name" value="CUB"/>
    <property type="match status" value="1"/>
</dbReference>
<proteinExistence type="predicted"/>
<feature type="chain" id="PRO_5012816875" evidence="4">
    <location>
        <begin position="19"/>
        <end position="2050"/>
    </location>
</feature>
<dbReference type="NCBIfam" id="TIGR04131">
    <property type="entry name" value="Bac_Flav_CTERM"/>
    <property type="match status" value="1"/>
</dbReference>
<dbReference type="Gene3D" id="2.60.120.290">
    <property type="entry name" value="Spermadhesin, CUB domain"/>
    <property type="match status" value="1"/>
</dbReference>
<evidence type="ECO:0000313" key="9">
    <source>
        <dbReference type="Proteomes" id="UP000184611"/>
    </source>
</evidence>
<evidence type="ECO:0000259" key="5">
    <source>
        <dbReference type="PROSITE" id="PS01180"/>
    </source>
</evidence>
<dbReference type="Gene3D" id="2.60.120.200">
    <property type="match status" value="1"/>
</dbReference>
<feature type="domain" description="Fibronectin type-III" evidence="6">
    <location>
        <begin position="596"/>
        <end position="690"/>
    </location>
</feature>
<dbReference type="InterPro" id="IPR013783">
    <property type="entry name" value="Ig-like_fold"/>
</dbReference>
<evidence type="ECO:0000259" key="7">
    <source>
        <dbReference type="PROSITE" id="PS51841"/>
    </source>
</evidence>
<dbReference type="EMBL" id="FRYK01000001">
    <property type="protein sequence ID" value="SHO72680.1"/>
    <property type="molecule type" value="Genomic_DNA"/>
</dbReference>
<feature type="domain" description="Fibronectin type-III" evidence="6">
    <location>
        <begin position="389"/>
        <end position="481"/>
    </location>
</feature>
<dbReference type="PROSITE" id="PS51841">
    <property type="entry name" value="LTD"/>
    <property type="match status" value="1"/>
</dbReference>
<name>A0A1M7ZV64_9FLAO</name>
<dbReference type="InterPro" id="IPR000859">
    <property type="entry name" value="CUB_dom"/>
</dbReference>
<dbReference type="Pfam" id="PF00041">
    <property type="entry name" value="fn3"/>
    <property type="match status" value="2"/>
</dbReference>
<dbReference type="Proteomes" id="UP000184611">
    <property type="component" value="Unassembled WGS sequence"/>
</dbReference>
<dbReference type="InterPro" id="IPR035914">
    <property type="entry name" value="Sperma_CUB_dom_sf"/>
</dbReference>
<dbReference type="CDD" id="cd00063">
    <property type="entry name" value="FN3"/>
    <property type="match status" value="2"/>
</dbReference>
<protein>
    <submittedName>
        <fullName evidence="8">Gliding motility-associated C-terminal domain-containing protein</fullName>
    </submittedName>
</protein>
<feature type="signal peptide" evidence="4">
    <location>
        <begin position="1"/>
        <end position="18"/>
    </location>
</feature>
<reference evidence="9" key="1">
    <citation type="submission" date="2016-12" db="EMBL/GenBank/DDBJ databases">
        <authorList>
            <person name="Varghese N."/>
            <person name="Submissions S."/>
        </authorList>
    </citation>
    <scope>NUCLEOTIDE SEQUENCE [LARGE SCALE GENOMIC DNA]</scope>
    <source>
        <strain evidence="9">DSM 18830</strain>
    </source>
</reference>
<dbReference type="InterPro" id="IPR026341">
    <property type="entry name" value="T9SS_type_B"/>
</dbReference>
<feature type="domain" description="CUB" evidence="5">
    <location>
        <begin position="462"/>
        <end position="589"/>
    </location>
</feature>
<dbReference type="InterPro" id="IPR050991">
    <property type="entry name" value="ECM_Regulatory_Proteins"/>
</dbReference>
<keyword evidence="3" id="KW-1015">Disulfide bond</keyword>
<dbReference type="SUPFAM" id="SSF49854">
    <property type="entry name" value="Spermadhesin, CUB domain"/>
    <property type="match status" value="1"/>
</dbReference>
<feature type="domain" description="Fibronectin type-III" evidence="6">
    <location>
        <begin position="185"/>
        <end position="275"/>
    </location>
</feature>
<organism evidence="8 9">
    <name type="scientific">Flavobacterium cucumis</name>
    <dbReference type="NCBI Taxonomy" id="416016"/>
    <lineage>
        <taxon>Bacteria</taxon>
        <taxon>Pseudomonadati</taxon>
        <taxon>Bacteroidota</taxon>
        <taxon>Flavobacteriia</taxon>
        <taxon>Flavobacteriales</taxon>
        <taxon>Flavobacteriaceae</taxon>
        <taxon>Flavobacterium</taxon>
    </lineage>
</organism>
<evidence type="ECO:0000259" key="6">
    <source>
        <dbReference type="PROSITE" id="PS50853"/>
    </source>
</evidence>
<dbReference type="InterPro" id="IPR036415">
    <property type="entry name" value="Lamin_tail_dom_sf"/>
</dbReference>
<dbReference type="SUPFAM" id="SSF49265">
    <property type="entry name" value="Fibronectin type III"/>
    <property type="match status" value="3"/>
</dbReference>
<gene>
    <name evidence="8" type="ORF">SAMN05443547_1018</name>
</gene>
<dbReference type="Gene3D" id="2.60.40.10">
    <property type="entry name" value="Immunoglobulins"/>
    <property type="match status" value="3"/>
</dbReference>
<dbReference type="PANTHER" id="PTHR46708:SF11">
    <property type="entry name" value="RECEPTOR-TYPE TYROSINE-PROTEIN PHOSPHATASE ETA-LIKE"/>
    <property type="match status" value="1"/>
</dbReference>
<accession>A0A1M7ZV64</accession>
<dbReference type="PANTHER" id="PTHR46708">
    <property type="entry name" value="TENASCIN"/>
    <property type="match status" value="1"/>
</dbReference>
<sequence length="2050" mass="215784">MKKLLLFFMSIFSVLGFAQIQEDFETALFPPTGWAVFDNGIGTAVSWGRTTNTGLTYNTSTGAAFLNRENVTDGTTALDWLVTPSVTVPANGQLRFFTRKTQAGNFGSIYTIRVSTTSQNNPAEFTTIQTWTEADLVTTFNVHEQKILPLTAYVGQNVYIAFVMENDNGDRWVVDNVNVDSRCLNPTIQNVSNVSDTSVDLTWNNPSGASEWDIEWGPAGFVQGTGTLITGVNTNVYNLTGLTANTTYDFYVRANCGNNNVSIWTGPFTFTTGLCAASSQCNFIFRLTDSGSNGWQGNTMAVRQFGVLVATLGPTFTTGGGPVDVTVPLCSSQPFELFWNSGGTSPTQVGVQIIDPNNVTVFTKAPGSGTQNSLLYSGVAACVPPTCPQPSNILVTGVNTNAGTITWSDNAGASEWQIIIQPAGTGYPPVGTTPTATTTTTSYSFSGLPSATSYEVYISAVCSPTDQSFWAGPVNFATTPDYCGGNHFYDPGGPSAPYGNSQNVTTTICPENPGDVVMVIFNSFALENNFDFLRIYDGNSTSAPLLGTFTGTNLPPQFIASSASGCLTFNFTSDTSVTPAGWDATIICSPAPTCLQPTNLSVSNNTSEGATLSWTDTNSPAASNWQIVVQPVGSGYPTATSTTIPVTTNSYTVTGLNPNSSYEFYVLADCGAADGVSFWTGPVSFNTLFAGCNGSTPAGNECAVAPPVCSLDGYCGNTSGTYTDNSWPALDAAFCGSIENNSFLSFQAASTSISLTVNVGNCTNGSGIQFMVFTTPTCGSGPVTDLGCYFEMDPGVNNLTFTNLVPGQNYFLMIDGFAGAICDYSVTVTSGGSTTTDVVLTPENPTMCMGDSMTLNVTGGNGIYNWSPNTGLSAVTGTSVVFTPPAPGTYTVVVESTDTNPICSTQSSTVITVVDVVTPTFVQPAPICNGDVAPVLPTTSTNAVGITGTWSPAVVSNTNSATYTFTPDAGQCAVTTTLDIVVLDQVTPSFLAPAPFCSGDTAPVLPTTSNNGITGTWSPAIVDNLNSATYTFTPDAGQCAATTTLFVEVLTNCTFNAFATAVWVENCENSATDGDFYNITGSGSTLIGPSTNIFPNSDLGNYVQNSGNLIFRGAELKSFKTATSNVCSARLNYRVYEVSTTPGAFTILNLPNLEDCVAGNFPTGGSCNAGDQRWQRVLSDLEAPLDLTTLAPGNYIIEVFFDLTGDNDSTTGCDDTILVNNNGVNYTASFSIQSSPIFAFTNPTSCNGNEGTITISGFTPNVTYNVSYSVDAVNVGPTSYIANATGEINIVGLNSGVYNNFSFAVNGCTFTAPDTITLVDPVYTPTFAPIGPFCVGDVITLPTTSIEGFTGTWDIPVDNTQTLSYIFIPAAGQCAQNSAPYTVVVNPAPSVTSLVSNSPICFGQDAVFTITGTANAQVTFNINGGVNQTATTDASGVYVHTETAPSANVTLNLVDIDNGNCNTSQNLTELVTVEPLPNITSFVAVDEVVCVGSNAEFNISGTSNAIVTYTVNGGTNQALTLSSSGTYTLVFTTPSSDVVLDLISIESALCSSNLSLSATVDVVTIDVPAINITSQPSCSVPTASFTVVSPVNLQLNFPTNLIISEVFDAQVGALTYVEIYNGTGAAVDLSGYKLKTYLNGSTTPGCSLTLSGILANDDVYLIKLGNAANAGGIVPDISFPTSCGGVNNNDNIRLTTSLDVEVDSWGTTNGTPFTPLNQTGYSYRRNISAPLPSLVWDPADWTALDPEEFTDLGTYSLFVSNYEYILDGTTTQTSVDFTGVTPGSHTLVAHDTVSGCYSLPFTFTIDPIVFSDPVLVFSYDTPICNVSSANVLPVLSPSFTSGGEFTSTTGLSIDSVTGEIDLSASTAGTYVITYSVLENVATCTNGGTSNFTIVISPANTTTFDAIEDVCLNSIFVLPTTSTEGYTGTWSPNVVNTNNVGTTTYTFTPDESFCANQATLTVNVVNCKIQKGISPNNDGKNDYFDLTSYNVRKLEIFNRYGTKVYSFSNYQNEWYGQSDNGNELPDGTYYYVISLSDLEPKTGWIYINREQ</sequence>
<dbReference type="SMART" id="SM00060">
    <property type="entry name" value="FN3"/>
    <property type="match status" value="3"/>
</dbReference>
<evidence type="ECO:0000256" key="4">
    <source>
        <dbReference type="SAM" id="SignalP"/>
    </source>
</evidence>
<dbReference type="Pfam" id="PF13585">
    <property type="entry name" value="CHU_C"/>
    <property type="match status" value="1"/>
</dbReference>
<dbReference type="CDD" id="cd00041">
    <property type="entry name" value="CUB"/>
    <property type="match status" value="1"/>
</dbReference>
<dbReference type="SUPFAM" id="SSF74853">
    <property type="entry name" value="Lamin A/C globular tail domain"/>
    <property type="match status" value="1"/>
</dbReference>
<dbReference type="PROSITE" id="PS50853">
    <property type="entry name" value="FN3"/>
    <property type="match status" value="3"/>
</dbReference>
<dbReference type="PROSITE" id="PS01180">
    <property type="entry name" value="CUB"/>
    <property type="match status" value="1"/>
</dbReference>
<dbReference type="Pfam" id="PF00932">
    <property type="entry name" value="LTD"/>
    <property type="match status" value="1"/>
</dbReference>
<dbReference type="Gene3D" id="2.60.40.1220">
    <property type="match status" value="4"/>
</dbReference>
<dbReference type="OrthoDB" id="608579at2"/>
<keyword evidence="2" id="KW-0677">Repeat</keyword>
<dbReference type="RefSeq" id="WP_073582007.1">
    <property type="nucleotide sequence ID" value="NZ_CBCSEA010000002.1"/>
</dbReference>
<dbReference type="InterPro" id="IPR001322">
    <property type="entry name" value="Lamin_tail_dom"/>
</dbReference>
<evidence type="ECO:0000313" key="8">
    <source>
        <dbReference type="EMBL" id="SHO72680.1"/>
    </source>
</evidence>
<keyword evidence="9" id="KW-1185">Reference proteome</keyword>
<dbReference type="InterPro" id="IPR036116">
    <property type="entry name" value="FN3_sf"/>
</dbReference>
<evidence type="ECO:0000256" key="3">
    <source>
        <dbReference type="ARBA" id="ARBA00023157"/>
    </source>
</evidence>
<dbReference type="Pfam" id="PF00431">
    <property type="entry name" value="CUB"/>
    <property type="match status" value="1"/>
</dbReference>
<dbReference type="NCBIfam" id="NF038128">
    <property type="entry name" value="choice_anch_J"/>
    <property type="match status" value="1"/>
</dbReference>
<dbReference type="InterPro" id="IPR003961">
    <property type="entry name" value="FN3_dom"/>
</dbReference>